<evidence type="ECO:0000313" key="2">
    <source>
        <dbReference type="EMBL" id="MBB5185656.1"/>
    </source>
</evidence>
<proteinExistence type="predicted"/>
<dbReference type="Gene3D" id="3.40.50.360">
    <property type="match status" value="1"/>
</dbReference>
<dbReference type="InterPro" id="IPR029039">
    <property type="entry name" value="Flavoprotein-like_sf"/>
</dbReference>
<sequence>MKNALIAYFSASGSTAKLAKTFADATGGTLYEIKPASPYTSADLNWNDKNSRSSLEMNDKTARPSILEPVVNMAQYDTIFVGFPIWWYEAPRIIQTFLESYDLSGKIVIPFATSGGSGIGNTASILQKSCQAKVLSGKRMSPFASIDEVSSWINSLKL</sequence>
<comment type="caution">
    <text evidence="2">The sequence shown here is derived from an EMBL/GenBank/DDBJ whole genome shotgun (WGS) entry which is preliminary data.</text>
</comment>
<dbReference type="GO" id="GO:0010181">
    <property type="term" value="F:FMN binding"/>
    <property type="evidence" value="ECO:0007669"/>
    <property type="project" value="InterPro"/>
</dbReference>
<evidence type="ECO:0000259" key="1">
    <source>
        <dbReference type="Pfam" id="PF12682"/>
    </source>
</evidence>
<feature type="domain" description="Flavodoxin-like" evidence="1">
    <location>
        <begin position="4"/>
        <end position="155"/>
    </location>
</feature>
<dbReference type="PANTHER" id="PTHR39201:SF1">
    <property type="entry name" value="FLAVODOXIN-LIKE DOMAIN-CONTAINING PROTEIN"/>
    <property type="match status" value="1"/>
</dbReference>
<organism evidence="2 3">
    <name type="scientific">Faecalicoccus acidiformans</name>
    <dbReference type="NCBI Taxonomy" id="915173"/>
    <lineage>
        <taxon>Bacteria</taxon>
        <taxon>Bacillati</taxon>
        <taxon>Bacillota</taxon>
        <taxon>Erysipelotrichia</taxon>
        <taxon>Erysipelotrichales</taxon>
        <taxon>Erysipelotrichaceae</taxon>
        <taxon>Faecalicoccus</taxon>
    </lineage>
</organism>
<dbReference type="Pfam" id="PF12682">
    <property type="entry name" value="Flavodoxin_4"/>
    <property type="match status" value="1"/>
</dbReference>
<dbReference type="NCBIfam" id="NF005501">
    <property type="entry name" value="PRK07116.1"/>
    <property type="match status" value="1"/>
</dbReference>
<dbReference type="Proteomes" id="UP000521313">
    <property type="component" value="Unassembled WGS sequence"/>
</dbReference>
<dbReference type="GO" id="GO:0016651">
    <property type="term" value="F:oxidoreductase activity, acting on NAD(P)H"/>
    <property type="evidence" value="ECO:0007669"/>
    <property type="project" value="UniProtKB-ARBA"/>
</dbReference>
<dbReference type="RefSeq" id="WP_183376828.1">
    <property type="nucleotide sequence ID" value="NZ_JACHHD010000021.1"/>
</dbReference>
<dbReference type="InterPro" id="IPR008254">
    <property type="entry name" value="Flavodoxin/NO_synth"/>
</dbReference>
<dbReference type="SUPFAM" id="SSF52218">
    <property type="entry name" value="Flavoproteins"/>
    <property type="match status" value="1"/>
</dbReference>
<dbReference type="AlphaFoldDB" id="A0A7W8D221"/>
<gene>
    <name evidence="2" type="ORF">HNQ43_001734</name>
</gene>
<name>A0A7W8D221_9FIRM</name>
<dbReference type="PANTHER" id="PTHR39201">
    <property type="entry name" value="EXPORTED PROTEIN-RELATED"/>
    <property type="match status" value="1"/>
</dbReference>
<dbReference type="EMBL" id="JACHHD010000021">
    <property type="protein sequence ID" value="MBB5185656.1"/>
    <property type="molecule type" value="Genomic_DNA"/>
</dbReference>
<reference evidence="2 3" key="1">
    <citation type="submission" date="2020-08" db="EMBL/GenBank/DDBJ databases">
        <title>Genomic Encyclopedia of Type Strains, Phase IV (KMG-IV): sequencing the most valuable type-strain genomes for metagenomic binning, comparative biology and taxonomic classification.</title>
        <authorList>
            <person name="Goeker M."/>
        </authorList>
    </citation>
    <scope>NUCLEOTIDE SEQUENCE [LARGE SCALE GENOMIC DNA]</scope>
    <source>
        <strain evidence="2 3">DSM 26963</strain>
    </source>
</reference>
<evidence type="ECO:0000313" key="3">
    <source>
        <dbReference type="Proteomes" id="UP000521313"/>
    </source>
</evidence>
<protein>
    <submittedName>
        <fullName evidence="2">Flavodoxin</fullName>
    </submittedName>
</protein>
<accession>A0A7W8D221</accession>